<dbReference type="Proteomes" id="UP000501705">
    <property type="component" value="Chromosome"/>
</dbReference>
<gene>
    <name evidence="1" type="ORF">F5X71_33595</name>
</gene>
<reference evidence="1 2" key="1">
    <citation type="journal article" date="2019" name="ACS Chem. Biol.">
        <title>Identification and Mobilization of a Cryptic Antibiotic Biosynthesis Gene Locus from a Human-Pathogenic Nocardia Isolate.</title>
        <authorList>
            <person name="Herisse M."/>
            <person name="Ishida K."/>
            <person name="Porter J.L."/>
            <person name="Howden B."/>
            <person name="Hertweck C."/>
            <person name="Stinear T.P."/>
            <person name="Pidot S.J."/>
        </authorList>
    </citation>
    <scope>NUCLEOTIDE SEQUENCE [LARGE SCALE GENOMIC DNA]</scope>
    <source>
        <strain evidence="1 2">AUSMDU00024985</strain>
    </source>
</reference>
<accession>A0A6G9Y081</accession>
<name>A0A6G9Y081_NOCBR</name>
<proteinExistence type="predicted"/>
<dbReference type="RefSeq" id="WP_167465599.1">
    <property type="nucleotide sequence ID" value="NZ_CP046171.1"/>
</dbReference>
<dbReference type="EMBL" id="CP046171">
    <property type="protein sequence ID" value="QIS06581.1"/>
    <property type="molecule type" value="Genomic_DNA"/>
</dbReference>
<dbReference type="AlphaFoldDB" id="A0A6G9Y081"/>
<evidence type="ECO:0000313" key="1">
    <source>
        <dbReference type="EMBL" id="QIS06581.1"/>
    </source>
</evidence>
<sequence length="193" mass="21220">MSKGFVLRYVEAWSTDKAARLLAELEGLGFHLGHPVTGAISEVSAGWETIGEQVFVSRDGLVVDLSLRNRDRLTFQMWFDHQTDIVSSVQRVGNGLVVHEYSFDGLSLDEQQVSVERLASTIFHPATDLRAAVVDLWGATEDLDWDAIVAGGSIPIDPRPELVALAPPLDARHGELSEVPHRRAGELIIRSTL</sequence>
<evidence type="ECO:0000313" key="2">
    <source>
        <dbReference type="Proteomes" id="UP000501705"/>
    </source>
</evidence>
<organism evidence="1 2">
    <name type="scientific">Nocardia brasiliensis</name>
    <dbReference type="NCBI Taxonomy" id="37326"/>
    <lineage>
        <taxon>Bacteria</taxon>
        <taxon>Bacillati</taxon>
        <taxon>Actinomycetota</taxon>
        <taxon>Actinomycetes</taxon>
        <taxon>Mycobacteriales</taxon>
        <taxon>Nocardiaceae</taxon>
        <taxon>Nocardia</taxon>
    </lineage>
</organism>
<protein>
    <submittedName>
        <fullName evidence="1">Uncharacterized protein</fullName>
    </submittedName>
</protein>